<comment type="caution">
    <text evidence="1">The sequence shown here is derived from an EMBL/GenBank/DDBJ whole genome shotgun (WGS) entry which is preliminary data.</text>
</comment>
<reference evidence="1" key="1">
    <citation type="submission" date="2022-10" db="EMBL/GenBank/DDBJ databases">
        <title>Culturing micro-colonial fungi from biological soil crusts in the Mojave desert and describing Neophaeococcomyces mojavensis, and introducing the new genera and species Taxawa tesnikishii.</title>
        <authorList>
            <person name="Kurbessoian T."/>
            <person name="Stajich J.E."/>
        </authorList>
    </citation>
    <scope>NUCLEOTIDE SEQUENCE</scope>
    <source>
        <strain evidence="1">JES_112</strain>
    </source>
</reference>
<evidence type="ECO:0000313" key="2">
    <source>
        <dbReference type="Proteomes" id="UP001172386"/>
    </source>
</evidence>
<name>A0ACC2ZUW7_9EURO</name>
<organism evidence="1 2">
    <name type="scientific">Neophaeococcomyces mojaviensis</name>
    <dbReference type="NCBI Taxonomy" id="3383035"/>
    <lineage>
        <taxon>Eukaryota</taxon>
        <taxon>Fungi</taxon>
        <taxon>Dikarya</taxon>
        <taxon>Ascomycota</taxon>
        <taxon>Pezizomycotina</taxon>
        <taxon>Eurotiomycetes</taxon>
        <taxon>Chaetothyriomycetidae</taxon>
        <taxon>Chaetothyriales</taxon>
        <taxon>Chaetothyriales incertae sedis</taxon>
        <taxon>Neophaeococcomyces</taxon>
    </lineage>
</organism>
<gene>
    <name evidence="1" type="ORF">H2198_009362</name>
</gene>
<proteinExistence type="predicted"/>
<evidence type="ECO:0000313" key="1">
    <source>
        <dbReference type="EMBL" id="KAJ9651360.1"/>
    </source>
</evidence>
<keyword evidence="2" id="KW-1185">Reference proteome</keyword>
<dbReference type="EMBL" id="JAPDRQ010000262">
    <property type="protein sequence ID" value="KAJ9651360.1"/>
    <property type="molecule type" value="Genomic_DNA"/>
</dbReference>
<accession>A0ACC2ZUW7</accession>
<dbReference type="Proteomes" id="UP001172386">
    <property type="component" value="Unassembled WGS sequence"/>
</dbReference>
<sequence length="364" mass="41438">MSYQQDYSQFLLEDNCSNLGTTFGAGTDDSLFDIGGFSAPSTAINPSFPSNNSLSTEFTIPQQYNKIPQNQALLQNNHLQSWGPHQLPIQSQHVQTQPKLSTSQFQQWGSLQPSQIQQTLQGHQYGQNQQWVPPQQSRLQHYGVLQQPQSQQYGEALQQFTSQQAPFFPLQKQQSTPQFLNSDFIIETPETQRARPGPKRSTKVGKGVRTGPYTKAKQRPQPKTLAEADAIDKMVWRKKHEGLSWSNIYKEHERMTGEKLGHSTLGVRFGKMEKDFARNSEEVDNSLLRCTAQTLAEFRAQLWPLIARKMREAHPELCKTPRELASRWRELVGGESGASPLSLETRFSEEEVDEDEDEDEDDED</sequence>
<protein>
    <submittedName>
        <fullName evidence="1">Uncharacterized protein</fullName>
    </submittedName>
</protein>